<evidence type="ECO:0000259" key="6">
    <source>
        <dbReference type="Pfam" id="PF16177"/>
    </source>
</evidence>
<dbReference type="Gene3D" id="3.40.50.12780">
    <property type="entry name" value="N-terminal domain of ligase-like"/>
    <property type="match status" value="1"/>
</dbReference>
<dbReference type="CDD" id="cd05943">
    <property type="entry name" value="AACS"/>
    <property type="match status" value="1"/>
</dbReference>
<evidence type="ECO:0000256" key="2">
    <source>
        <dbReference type="ARBA" id="ARBA00022598"/>
    </source>
</evidence>
<comment type="caution">
    <text evidence="7">The sequence shown here is derived from an EMBL/GenBank/DDBJ whole genome shotgun (WGS) entry which is preliminary data.</text>
</comment>
<dbReference type="SUPFAM" id="SSF56801">
    <property type="entry name" value="Acetyl-CoA synthetase-like"/>
    <property type="match status" value="1"/>
</dbReference>
<dbReference type="AlphaFoldDB" id="A0A254TRH2"/>
<evidence type="ECO:0000313" key="7">
    <source>
        <dbReference type="EMBL" id="TPR02052.1"/>
    </source>
</evidence>
<evidence type="ECO:0000256" key="4">
    <source>
        <dbReference type="ARBA" id="ARBA00022840"/>
    </source>
</evidence>
<dbReference type="GO" id="GO:0005524">
    <property type="term" value="F:ATP binding"/>
    <property type="evidence" value="ECO:0007669"/>
    <property type="project" value="UniProtKB-KW"/>
</dbReference>
<dbReference type="Gene3D" id="3.30.300.30">
    <property type="match status" value="1"/>
</dbReference>
<dbReference type="InterPro" id="IPR045851">
    <property type="entry name" value="AMP-bd_C_sf"/>
</dbReference>
<organism evidence="7 8">
    <name type="scientific">Aspergillus niger</name>
    <dbReference type="NCBI Taxonomy" id="5061"/>
    <lineage>
        <taxon>Eukaryota</taxon>
        <taxon>Fungi</taxon>
        <taxon>Dikarya</taxon>
        <taxon>Ascomycota</taxon>
        <taxon>Pezizomycotina</taxon>
        <taxon>Eurotiomycetes</taxon>
        <taxon>Eurotiomycetidae</taxon>
        <taxon>Eurotiales</taxon>
        <taxon>Aspergillaceae</taxon>
        <taxon>Aspergillus</taxon>
        <taxon>Aspergillus subgen. Circumdati</taxon>
    </lineage>
</organism>
<evidence type="ECO:0000256" key="1">
    <source>
        <dbReference type="ARBA" id="ARBA00006432"/>
    </source>
</evidence>
<proteinExistence type="inferred from homology"/>
<sequence length="693" mass="76190">MTRSTDDTGSKELWRHSSPCSTQIYDFIQSANAKHSLSMSTYNDLWQWSVSEPAKFWEDVWKYTSIQAHKSYDRVLRSDKLLFPRPNFFEGTRLNFAENLLYPSTSPDENAVAVIAATEADREFVTWKELRDRVRRCANSLKVSGLQEGDRVAGFLGNHTNTVVAMLATASIGAFWTGVSPDTGVHAVLERLKQIEPKILFADNASLYNGKVHGTDAKLRDIVPGLPNLELLVIFETIQSYKLDPQFLIPLRGKVLTYNSFLSTASNPSAPLEFASLGPEHPVYILYSSGTTGAPKPIVHGALGTLLQHKKEHVLHCDVRPGDRLFYFTTTTWMMWHWLVSGLASGATIVLYDGSPFRPFDPEGGKGEMAMPRLIDELQITHFGTSAKYLSMLEQASLHPTSHPHRPVSLKTLKAIFSTGSPLAPSTFEYVYSSIKADLMLGSITGGTDILSLFCGSCPILPVYKGEIQCRCLGMAVSVYDYAGNDVSTSGEAGDLVCTKPFPAQPAMFWPPGPTGAEKYRKSYFDVFGPTIWHHGDFVRLKPHTGGVVMLGRSDGVLKPAGVRFGSAEIYNVLLKHFADEVEDSLCIGRRRDGIDTDETVVLFVKLASQGDAPTTMPPDLATRIQATIRKELSPRHVPGIVDVCPEIPVTSNGKKVESAVKQILCGLNIKIGASVANASCLDWYRAWAAAHS</sequence>
<accession>A0A254TRH2</accession>
<dbReference type="InterPro" id="IPR032387">
    <property type="entry name" value="ACAS_N"/>
</dbReference>
<evidence type="ECO:0000259" key="5">
    <source>
        <dbReference type="Pfam" id="PF00501"/>
    </source>
</evidence>
<dbReference type="PANTHER" id="PTHR42921">
    <property type="entry name" value="ACETOACETYL-COA SYNTHETASE"/>
    <property type="match status" value="1"/>
</dbReference>
<dbReference type="VEuPathDB" id="FungiDB:M747DRAFT_67759"/>
<dbReference type="Pfam" id="PF00501">
    <property type="entry name" value="AMP-binding"/>
    <property type="match status" value="1"/>
</dbReference>
<comment type="similarity">
    <text evidence="1">Belongs to the ATP-dependent AMP-binding enzyme family.</text>
</comment>
<dbReference type="InterPro" id="IPR042099">
    <property type="entry name" value="ANL_N_sf"/>
</dbReference>
<feature type="domain" description="Acetyl-coenzyme A synthetase N-terminal" evidence="6">
    <location>
        <begin position="42"/>
        <end position="99"/>
    </location>
</feature>
<protein>
    <submittedName>
        <fullName evidence="7">Pyridine nucleotide-disulfide oxidoreductase family protein</fullName>
    </submittedName>
</protein>
<keyword evidence="3" id="KW-0547">Nucleotide-binding</keyword>
<feature type="domain" description="AMP-dependent synthetase/ligase" evidence="5">
    <location>
        <begin position="110"/>
        <end position="501"/>
    </location>
</feature>
<dbReference type="InterPro" id="IPR000873">
    <property type="entry name" value="AMP-dep_synth/lig_dom"/>
</dbReference>
<dbReference type="Proteomes" id="UP000197666">
    <property type="component" value="Unassembled WGS sequence"/>
</dbReference>
<gene>
    <name evidence="7" type="ORF">CAN33_0042375</name>
</gene>
<keyword evidence="2" id="KW-0436">Ligase</keyword>
<dbReference type="GO" id="GO:0030729">
    <property type="term" value="F:acetoacetate-CoA ligase activity"/>
    <property type="evidence" value="ECO:0007669"/>
    <property type="project" value="InterPro"/>
</dbReference>
<dbReference type="VEuPathDB" id="FungiDB:ATCC64974_103120"/>
<dbReference type="PANTHER" id="PTHR42921:SF1">
    <property type="entry name" value="ACETOACETYL-COA SYNTHETASE"/>
    <property type="match status" value="1"/>
</dbReference>
<dbReference type="InterPro" id="IPR005914">
    <property type="entry name" value="Acac_CoA_synth"/>
</dbReference>
<dbReference type="VEuPathDB" id="FungiDB:An08g04090"/>
<dbReference type="NCBIfam" id="TIGR01217">
    <property type="entry name" value="ac_ac_CoA_syn"/>
    <property type="match status" value="1"/>
</dbReference>
<name>A0A254TRH2_ASPNG</name>
<dbReference type="Pfam" id="PF16177">
    <property type="entry name" value="ACAS_N"/>
    <property type="match status" value="1"/>
</dbReference>
<dbReference type="PROSITE" id="PS00455">
    <property type="entry name" value="AMP_BINDING"/>
    <property type="match status" value="1"/>
</dbReference>
<dbReference type="EMBL" id="NKJJ02000001">
    <property type="protein sequence ID" value="TPR02052.1"/>
    <property type="molecule type" value="Genomic_DNA"/>
</dbReference>
<reference evidence="8" key="1">
    <citation type="submission" date="2018-10" db="EMBL/GenBank/DDBJ databases">
        <title>FDA dAtabase for Regulatory Grade micrObial Sequences (FDA-ARGOS): Supporting development and validation of Infectious Disease Dx tests.</title>
        <authorList>
            <person name="Kerrigan L."/>
            <person name="Tallon L."/>
            <person name="Sadzewicz L."/>
            <person name="Sengamalay N."/>
            <person name="Ott S."/>
            <person name="Godinez A."/>
            <person name="Nagaraj S."/>
            <person name="Vavikolanu K."/>
            <person name="Nadendla S."/>
            <person name="George J."/>
            <person name="Sichtig H."/>
        </authorList>
    </citation>
    <scope>NUCLEOTIDE SEQUENCE [LARGE SCALE GENOMIC DNA]</scope>
    <source>
        <strain evidence="8">FDAARGOS_311</strain>
    </source>
</reference>
<dbReference type="NCBIfam" id="NF002937">
    <property type="entry name" value="PRK03584.1"/>
    <property type="match status" value="1"/>
</dbReference>
<evidence type="ECO:0000313" key="8">
    <source>
        <dbReference type="Proteomes" id="UP000197666"/>
    </source>
</evidence>
<dbReference type="GO" id="GO:0006629">
    <property type="term" value="P:lipid metabolic process"/>
    <property type="evidence" value="ECO:0007669"/>
    <property type="project" value="InterPro"/>
</dbReference>
<keyword evidence="4" id="KW-0067">ATP-binding</keyword>
<evidence type="ECO:0000256" key="3">
    <source>
        <dbReference type="ARBA" id="ARBA00022741"/>
    </source>
</evidence>
<dbReference type="InterPro" id="IPR020845">
    <property type="entry name" value="AMP-binding_CS"/>
</dbReference>
<dbReference type="eggNOG" id="KOG1175">
    <property type="taxonomic scope" value="Eukaryota"/>
</dbReference>
<dbReference type="VEuPathDB" id="FungiDB:ASPNIDRAFT2_1113654"/>